<dbReference type="OrthoDB" id="10045204at2759"/>
<dbReference type="EMBL" id="OA883065">
    <property type="protein sequence ID" value="CAD7277834.1"/>
    <property type="molecule type" value="Genomic_DNA"/>
</dbReference>
<reference evidence="3" key="1">
    <citation type="submission" date="2020-11" db="EMBL/GenBank/DDBJ databases">
        <authorList>
            <person name="Tran Van P."/>
        </authorList>
    </citation>
    <scope>NUCLEOTIDE SEQUENCE</scope>
</reference>
<evidence type="ECO:0000256" key="1">
    <source>
        <dbReference type="SAM" id="MobiDB-lite"/>
    </source>
</evidence>
<dbReference type="AlphaFoldDB" id="A0A7R9BML5"/>
<name>A0A7R9BML5_9CRUS</name>
<keyword evidence="4" id="KW-1185">Reference proteome</keyword>
<organism evidence="3">
    <name type="scientific">Notodromas monacha</name>
    <dbReference type="NCBI Taxonomy" id="399045"/>
    <lineage>
        <taxon>Eukaryota</taxon>
        <taxon>Metazoa</taxon>
        <taxon>Ecdysozoa</taxon>
        <taxon>Arthropoda</taxon>
        <taxon>Crustacea</taxon>
        <taxon>Oligostraca</taxon>
        <taxon>Ostracoda</taxon>
        <taxon>Podocopa</taxon>
        <taxon>Podocopida</taxon>
        <taxon>Cypridocopina</taxon>
        <taxon>Cypridoidea</taxon>
        <taxon>Cyprididae</taxon>
        <taxon>Notodromas</taxon>
    </lineage>
</organism>
<evidence type="ECO:0000256" key="2">
    <source>
        <dbReference type="SAM" id="Phobius"/>
    </source>
</evidence>
<feature type="compositionally biased region" description="Basic and acidic residues" evidence="1">
    <location>
        <begin position="23"/>
        <end position="32"/>
    </location>
</feature>
<feature type="compositionally biased region" description="Basic and acidic residues" evidence="1">
    <location>
        <begin position="44"/>
        <end position="62"/>
    </location>
</feature>
<dbReference type="EMBL" id="CAJPEX010001028">
    <property type="protein sequence ID" value="CAG0917986.1"/>
    <property type="molecule type" value="Genomic_DNA"/>
</dbReference>
<feature type="compositionally biased region" description="Basic and acidic residues" evidence="1">
    <location>
        <begin position="80"/>
        <end position="108"/>
    </location>
</feature>
<sequence length="274" mass="30597">MSHKRDQESDSDWDSMSEAPPVPKERKERAHSSENVQSNIPPGDFREAVSESGPEKAEEKPPKFKFSFRKKYEPQGNDGKIPREKIARSSSHPEEIPEEAPLKRELPPHKLPPLFPVTSSKPIVHESSLKNQSTSALEYSKNPGKESSSNSVRFHTKVESVFELIRVFLTSVVHVFLGIGKVVIGGILSPLVFGVFILVGEYVWIPALRVLKESFFGPLAFFLADVAGFVRDASDPLWQGLGNLFQSIALVVRAFRLVEVNQVSSVSSRRLHEV</sequence>
<protein>
    <submittedName>
        <fullName evidence="3">Uncharacterized protein</fullName>
    </submittedName>
</protein>
<keyword evidence="2" id="KW-0812">Transmembrane</keyword>
<feature type="transmembrane region" description="Helical" evidence="2">
    <location>
        <begin position="183"/>
        <end position="205"/>
    </location>
</feature>
<keyword evidence="2" id="KW-1133">Transmembrane helix</keyword>
<accession>A0A7R9BML5</accession>
<feature type="region of interest" description="Disordered" evidence="1">
    <location>
        <begin position="126"/>
        <end position="148"/>
    </location>
</feature>
<gene>
    <name evidence="3" type="ORF">NMOB1V02_LOCUS5557</name>
</gene>
<dbReference type="Proteomes" id="UP000678499">
    <property type="component" value="Unassembled WGS sequence"/>
</dbReference>
<keyword evidence="2" id="KW-0472">Membrane</keyword>
<proteinExistence type="predicted"/>
<evidence type="ECO:0000313" key="3">
    <source>
        <dbReference type="EMBL" id="CAD7277834.1"/>
    </source>
</evidence>
<evidence type="ECO:0000313" key="4">
    <source>
        <dbReference type="Proteomes" id="UP000678499"/>
    </source>
</evidence>
<feature type="region of interest" description="Disordered" evidence="1">
    <location>
        <begin position="1"/>
        <end position="111"/>
    </location>
</feature>